<dbReference type="InterPro" id="IPR003772">
    <property type="entry name" value="YceD"/>
</dbReference>
<evidence type="ECO:0000313" key="1">
    <source>
        <dbReference type="EMBL" id="QGR00112.1"/>
    </source>
</evidence>
<dbReference type="Pfam" id="PF02620">
    <property type="entry name" value="YceD"/>
    <property type="match status" value="1"/>
</dbReference>
<accession>A0A6B8RUL0</accession>
<gene>
    <name evidence="1" type="ORF">EHS13_15525</name>
</gene>
<dbReference type="PANTHER" id="PTHR34374:SF1">
    <property type="entry name" value="LARGE RIBOSOMAL RNA SUBUNIT ACCUMULATION PROTEIN YCED HOMOLOG 1, CHLOROPLASTIC"/>
    <property type="match status" value="1"/>
</dbReference>
<evidence type="ECO:0000313" key="2">
    <source>
        <dbReference type="Proteomes" id="UP000426246"/>
    </source>
</evidence>
<dbReference type="EMBL" id="CP034235">
    <property type="protein sequence ID" value="QGR00112.1"/>
    <property type="molecule type" value="Genomic_DNA"/>
</dbReference>
<dbReference type="OrthoDB" id="9790372at2"/>
<dbReference type="PANTHER" id="PTHR34374">
    <property type="entry name" value="LARGE RIBOSOMAL RNA SUBUNIT ACCUMULATION PROTEIN YCED HOMOLOG 1, CHLOROPLASTIC"/>
    <property type="match status" value="1"/>
</dbReference>
<reference evidence="2" key="1">
    <citation type="submission" date="2018-11" db="EMBL/GenBank/DDBJ databases">
        <title>Complete genome sequence of Paenibacillus sp. ML311-T8.</title>
        <authorList>
            <person name="Nam Y.-D."/>
            <person name="Kang J."/>
            <person name="Chung W.-H."/>
            <person name="Park Y.S."/>
        </authorList>
    </citation>
    <scope>NUCLEOTIDE SEQUENCE [LARGE SCALE GENOMIC DNA]</scope>
    <source>
        <strain evidence="2">ML311-T8</strain>
    </source>
</reference>
<name>A0A6B8RUL0_9BACL</name>
<keyword evidence="2" id="KW-1185">Reference proteome</keyword>
<sequence length="168" mass="18756">MLISIRDLASKAKPVHYSEKHDVTELLQGREGLVGHGTLSMEVDAQSAYGMTEVKGQFTLPVELICSRCLNTTEQTLFIPFHEVFTQKSELMPLDESDNTHLVSEDKIELNPYVEETVSLALPYIPLCSTTCKGLCPECGQNRNETSCDCKQDKLDPRLAGLADFFKE</sequence>
<proteinExistence type="predicted"/>
<dbReference type="KEGG" id="ppsc:EHS13_15525"/>
<organism evidence="1 2">
    <name type="scientific">Paenibacillus psychroresistens</name>
    <dbReference type="NCBI Taxonomy" id="1778678"/>
    <lineage>
        <taxon>Bacteria</taxon>
        <taxon>Bacillati</taxon>
        <taxon>Bacillota</taxon>
        <taxon>Bacilli</taxon>
        <taxon>Bacillales</taxon>
        <taxon>Paenibacillaceae</taxon>
        <taxon>Paenibacillus</taxon>
    </lineage>
</organism>
<dbReference type="AlphaFoldDB" id="A0A6B8RUL0"/>
<protein>
    <submittedName>
        <fullName evidence="1">DUF177 domain-containing protein</fullName>
    </submittedName>
</protein>
<dbReference type="Proteomes" id="UP000426246">
    <property type="component" value="Chromosome"/>
</dbReference>